<keyword evidence="2" id="KW-1185">Reference proteome</keyword>
<evidence type="ECO:0000256" key="1">
    <source>
        <dbReference type="SAM" id="MobiDB-lite"/>
    </source>
</evidence>
<evidence type="ECO:0000313" key="3">
    <source>
        <dbReference type="RefSeq" id="XP_026688598.1"/>
    </source>
</evidence>
<evidence type="ECO:0000313" key="2">
    <source>
        <dbReference type="Proteomes" id="UP000079169"/>
    </source>
</evidence>
<reference evidence="3" key="1">
    <citation type="submission" date="2025-08" db="UniProtKB">
        <authorList>
            <consortium name="RefSeq"/>
        </authorList>
    </citation>
    <scope>IDENTIFICATION</scope>
</reference>
<dbReference type="AlphaFoldDB" id="A0A3Q0JN28"/>
<feature type="compositionally biased region" description="Polar residues" evidence="1">
    <location>
        <begin position="213"/>
        <end position="230"/>
    </location>
</feature>
<accession>A0A3Q0JN28</accession>
<dbReference type="Proteomes" id="UP000079169">
    <property type="component" value="Unplaced"/>
</dbReference>
<organism evidence="2 3">
    <name type="scientific">Diaphorina citri</name>
    <name type="common">Asian citrus psyllid</name>
    <dbReference type="NCBI Taxonomy" id="121845"/>
    <lineage>
        <taxon>Eukaryota</taxon>
        <taxon>Metazoa</taxon>
        <taxon>Ecdysozoa</taxon>
        <taxon>Arthropoda</taxon>
        <taxon>Hexapoda</taxon>
        <taxon>Insecta</taxon>
        <taxon>Pterygota</taxon>
        <taxon>Neoptera</taxon>
        <taxon>Paraneoptera</taxon>
        <taxon>Hemiptera</taxon>
        <taxon>Sternorrhyncha</taxon>
        <taxon>Psylloidea</taxon>
        <taxon>Psyllidae</taxon>
        <taxon>Diaphorininae</taxon>
        <taxon>Diaphorina</taxon>
    </lineage>
</organism>
<dbReference type="PaxDb" id="121845-A0A3Q0JN28"/>
<protein>
    <submittedName>
        <fullName evidence="3">Uncharacterized protein LOC103522791 isoform X1</fullName>
    </submittedName>
</protein>
<feature type="compositionally biased region" description="Polar residues" evidence="1">
    <location>
        <begin position="57"/>
        <end position="87"/>
    </location>
</feature>
<name>A0A3Q0JN28_DIACI</name>
<feature type="region of interest" description="Disordered" evidence="1">
    <location>
        <begin position="166"/>
        <end position="230"/>
    </location>
</feature>
<dbReference type="RefSeq" id="XP_026688598.1">
    <property type="nucleotide sequence ID" value="XM_026832797.1"/>
</dbReference>
<sequence length="230" mass="25842">MRKLDKPTFLDLQRSAFDLYNDSYSQEDIYYPNPINPLPASKRTNPLSASGYKSEDNITMTSQSKGDNNSSEHLISEDNVSTSAGSIQEKQQISIIDDGDIKLGNARLGNPVVRVNFPPGTNTLSRRTSRVINAIRRRSRSMSAWSDVSRSSWKLEERHVHVFLPPAQLATRRRKQTPPTETPPEQLPTKSSDFGPQPPIREDPPHTKRQSGRDSAQNTQNNHLVLPQVS</sequence>
<dbReference type="GeneID" id="103522791"/>
<proteinExistence type="predicted"/>
<feature type="region of interest" description="Disordered" evidence="1">
    <location>
        <begin position="34"/>
        <end position="87"/>
    </location>
</feature>
<gene>
    <name evidence="3" type="primary">LOC103522791</name>
</gene>